<comment type="cofactor">
    <cofactor evidence="1 8">
        <name>Ni(2+)</name>
        <dbReference type="ChEBI" id="CHEBI:49786"/>
    </cofactor>
</comment>
<accession>A0A424YDH5</accession>
<keyword evidence="8" id="KW-0460">Magnesium</keyword>
<proteinExistence type="inferred from homology"/>
<reference evidence="10 11" key="1">
    <citation type="submission" date="2018-08" db="EMBL/GenBank/DDBJ databases">
        <title>The metabolism and importance of syntrophic acetate oxidation coupled to methane or sulfide production in haloalkaline environments.</title>
        <authorList>
            <person name="Timmers P.H.A."/>
            <person name="Vavourakis C.D."/>
            <person name="Sorokin D.Y."/>
            <person name="Sinninghe Damste J.S."/>
            <person name="Muyzer G."/>
            <person name="Stams A.J.M."/>
            <person name="Plugge C.M."/>
        </authorList>
    </citation>
    <scope>NUCLEOTIDE SEQUENCE [LARGE SCALE GENOMIC DNA]</scope>
    <source>
        <strain evidence="10">MSAO_Bac1</strain>
    </source>
</reference>
<feature type="binding site" evidence="8">
    <location>
        <position position="64"/>
    </location>
    <ligand>
        <name>Ni(2+)</name>
        <dbReference type="ChEBI" id="CHEBI:49786"/>
    </ligand>
</feature>
<feature type="binding site" evidence="8">
    <location>
        <position position="42"/>
    </location>
    <ligand>
        <name>Mg(2+)</name>
        <dbReference type="ChEBI" id="CHEBI:18420"/>
    </ligand>
</feature>
<dbReference type="InterPro" id="IPR050867">
    <property type="entry name" value="NiFe/NiFeSe_hydrgnase_LSU"/>
</dbReference>
<dbReference type="EMBL" id="QZAA01000156">
    <property type="protein sequence ID" value="RQD75502.1"/>
    <property type="molecule type" value="Genomic_DNA"/>
</dbReference>
<dbReference type="InterPro" id="IPR001501">
    <property type="entry name" value="Ni-dep_hyd_lsu"/>
</dbReference>
<dbReference type="GO" id="GO:0016151">
    <property type="term" value="F:nickel cation binding"/>
    <property type="evidence" value="ECO:0007669"/>
    <property type="project" value="InterPro"/>
</dbReference>
<feature type="binding site" evidence="8">
    <location>
        <position position="502"/>
    </location>
    <ligand>
        <name>Fe cation</name>
        <dbReference type="ChEBI" id="CHEBI:24875"/>
    </ligand>
</feature>
<keyword evidence="6 8" id="KW-0479">Metal-binding</keyword>
<evidence type="ECO:0000313" key="11">
    <source>
        <dbReference type="Proteomes" id="UP000285138"/>
    </source>
</evidence>
<evidence type="ECO:0000256" key="5">
    <source>
        <dbReference type="ARBA" id="ARBA00022596"/>
    </source>
</evidence>
<keyword evidence="5 8" id="KW-0533">Nickel</keyword>
<feature type="binding site" evidence="8">
    <location>
        <position position="61"/>
    </location>
    <ligand>
        <name>Ni(2+)</name>
        <dbReference type="ChEBI" id="CHEBI:49786"/>
    </ligand>
</feature>
<dbReference type="NCBIfam" id="NF033181">
    <property type="entry name" value="NiFeSe_hydrog"/>
    <property type="match status" value="1"/>
</dbReference>
<comment type="subcellular location">
    <subcellularLocation>
        <location evidence="2">Cell envelope</location>
    </subcellularLocation>
</comment>
<organism evidence="10 11">
    <name type="scientific">Candidatus Syntrophonatronum acetioxidans</name>
    <dbReference type="NCBI Taxonomy" id="1795816"/>
    <lineage>
        <taxon>Bacteria</taxon>
        <taxon>Bacillati</taxon>
        <taxon>Bacillota</taxon>
        <taxon>Clostridia</taxon>
        <taxon>Eubacteriales</taxon>
        <taxon>Syntrophomonadaceae</taxon>
        <taxon>Candidatus Syntrophonatronum</taxon>
    </lineage>
</organism>
<dbReference type="Proteomes" id="UP000285138">
    <property type="component" value="Unassembled WGS sequence"/>
</dbReference>
<name>A0A424YDH5_9FIRM</name>
<dbReference type="SUPFAM" id="SSF56762">
    <property type="entry name" value="HydB/Nqo4-like"/>
    <property type="match status" value="1"/>
</dbReference>
<feature type="binding site" evidence="8">
    <location>
        <position position="499"/>
    </location>
    <ligand>
        <name>Ni(2+)</name>
        <dbReference type="ChEBI" id="CHEBI:49786"/>
    </ligand>
</feature>
<dbReference type="AlphaFoldDB" id="A0A424YDH5"/>
<comment type="caution">
    <text evidence="10">The sequence shown here is derived from an EMBL/GenBank/DDBJ whole genome shotgun (WGS) entry which is preliminary data.</text>
</comment>
<dbReference type="Gene3D" id="1.10.645.10">
    <property type="entry name" value="Cytochrome-c3 Hydrogenase, chain B"/>
    <property type="match status" value="1"/>
</dbReference>
<evidence type="ECO:0000256" key="4">
    <source>
        <dbReference type="ARBA" id="ARBA00011771"/>
    </source>
</evidence>
<feature type="binding site" evidence="8">
    <location>
        <position position="505"/>
    </location>
    <ligand>
        <name>Mg(2+)</name>
        <dbReference type="ChEBI" id="CHEBI:18420"/>
    </ligand>
</feature>
<dbReference type="Pfam" id="PF00374">
    <property type="entry name" value="NiFeSe_Hases"/>
    <property type="match status" value="1"/>
</dbReference>
<evidence type="ECO:0000256" key="7">
    <source>
        <dbReference type="ARBA" id="ARBA00023002"/>
    </source>
</evidence>
<dbReference type="FunFam" id="1.10.645.10:FF:000002">
    <property type="entry name" value="Hydrogenase 2 large subunit"/>
    <property type="match status" value="1"/>
</dbReference>
<dbReference type="InterPro" id="IPR018194">
    <property type="entry name" value="Ni-dep_hyd_lsu_Ni_BS"/>
</dbReference>
<keyword evidence="8" id="KW-0408">Iron</keyword>
<comment type="subunit">
    <text evidence="4">Heterodimer of a large and a small subunit.</text>
</comment>
<feature type="binding site" evidence="8">
    <location>
        <position position="64"/>
    </location>
    <ligand>
        <name>Fe cation</name>
        <dbReference type="ChEBI" id="CHEBI:24875"/>
    </ligand>
</feature>
<evidence type="ECO:0000256" key="6">
    <source>
        <dbReference type="ARBA" id="ARBA00022723"/>
    </source>
</evidence>
<dbReference type="PROSITE" id="PS00507">
    <property type="entry name" value="NI_HGENASE_L_1"/>
    <property type="match status" value="1"/>
</dbReference>
<gene>
    <name evidence="10" type="ORF">D5R97_05800</name>
</gene>
<evidence type="ECO:0000256" key="3">
    <source>
        <dbReference type="ARBA" id="ARBA00009292"/>
    </source>
</evidence>
<dbReference type="GO" id="GO:0008901">
    <property type="term" value="F:ferredoxin hydrogenase activity"/>
    <property type="evidence" value="ECO:0007669"/>
    <property type="project" value="InterPro"/>
</dbReference>
<dbReference type="PANTHER" id="PTHR42958:SF2">
    <property type="entry name" value="UPTAKE HYDROGENASE LARGE SUBUNIT"/>
    <property type="match status" value="1"/>
</dbReference>
<dbReference type="GO" id="GO:0030313">
    <property type="term" value="C:cell envelope"/>
    <property type="evidence" value="ECO:0007669"/>
    <property type="project" value="UniProtKB-SubCell"/>
</dbReference>
<dbReference type="PROSITE" id="PS00508">
    <property type="entry name" value="NI_HGENASE_L_2"/>
    <property type="match status" value="1"/>
</dbReference>
<evidence type="ECO:0000256" key="1">
    <source>
        <dbReference type="ARBA" id="ARBA00001967"/>
    </source>
</evidence>
<evidence type="ECO:0000256" key="2">
    <source>
        <dbReference type="ARBA" id="ARBA00004196"/>
    </source>
</evidence>
<evidence type="ECO:0000256" key="9">
    <source>
        <dbReference type="RuleBase" id="RU003896"/>
    </source>
</evidence>
<comment type="cofactor">
    <cofactor evidence="8">
        <name>Fe cation</name>
        <dbReference type="ChEBI" id="CHEBI:24875"/>
    </cofactor>
</comment>
<dbReference type="PANTHER" id="PTHR42958">
    <property type="entry name" value="HYDROGENASE-2 LARGE CHAIN"/>
    <property type="match status" value="1"/>
</dbReference>
<protein>
    <submittedName>
        <fullName evidence="10">Nickel-dependent hydrogenase large subunit</fullName>
    </submittedName>
</protein>
<evidence type="ECO:0000256" key="8">
    <source>
        <dbReference type="PIRSR" id="PIRSR601501-1"/>
    </source>
</evidence>
<keyword evidence="7 9" id="KW-0560">Oxidoreductase</keyword>
<evidence type="ECO:0000313" key="10">
    <source>
        <dbReference type="EMBL" id="RQD75502.1"/>
    </source>
</evidence>
<sequence>MGTKINIDPVTRIEGHLKIETMVEDGKVKEAKSSGMLFRGLEQILKGKDPRDAQVITQRICGVCPTPHAVASTNSLESAFGIADKIPANGRIVRNLIQGMHDVQDHILHFYHLAALDYVDVGAVAKYEGNDPALNSVKDFIGRGELGPFLPRYEGDYRLPTEASQECVAHYIKALEMRRKGQEAISLLSGKMPHSCGVIPGGATELPNVDKIAAYLWLLNEIRDFIDAVYLPDVVAVAGAYSDYFEIGAGCKNFLSYGVYDLEDGQADMAKKERMLNQGTTSADLTFAELDTAKITEQVKYSWYDDANSGKHPSQVETVVAQNKKDAYSWIKAPRYDGKVYEVGPLAAMVVSYAKGNPQVKEIVNSYLSKLSAKPDALFSVLGRHLARALKAKITADNLVSWVLELKPGEPVNMEYEIPEEASGMGLTEGARGALGHWIEIKDKKIANYQCVVPTTWNASPQDDEGNPGPIEQALIGTPVKDPENPFELVRIVRSFDPCIACAVHTLTPKGRDLAKFRVS</sequence>
<dbReference type="InterPro" id="IPR029014">
    <property type="entry name" value="NiFe-Hase_large"/>
</dbReference>
<comment type="similarity">
    <text evidence="3 9">Belongs to the [NiFe]/[NiFeSe] hydrogenase large subunit family.</text>
</comment>